<name>A0A5S5ASK0_9FIRM</name>
<dbReference type="Proteomes" id="UP000322294">
    <property type="component" value="Unassembled WGS sequence"/>
</dbReference>
<dbReference type="Gene3D" id="3.60.70.12">
    <property type="entry name" value="L-amino peptidase D-ALA esterase/amidase"/>
    <property type="match status" value="1"/>
</dbReference>
<sequence length="363" mass="38596">MREWGLFIGLLPPGPLNAITDVEGVAVGHVTLISGQGELIPGKGPVRTGVTAIVPHGGNIFKEKLIASCFVGNGFGKSAGLVQIKELGTLETPIILTNTLSVGTTADALVEYMLSSNEDIGITTGTVNPVVLECNDGHLNDIRGRHVKKEHVFSAINSAKKTFETGSVGAGTGMICHGFKGGIGTSSRLIEIGGKAYTVGALLLTNYGRMEDLIFNGKNVGRILKEEIRGREKVREKDEGSCIVVIATDAPLDAQGLERVAKRGILGLARTGSFMGNGSGDIAVAFSTANRIHHYGRPVIEINTISPHSEEINKIFQAAVEAVEEAVWDSMFTAERIVGRDYHEAPLLPVERFLELVSEGDTS</sequence>
<evidence type="ECO:0000256" key="1">
    <source>
        <dbReference type="ARBA" id="ARBA00007068"/>
    </source>
</evidence>
<dbReference type="EMBL" id="VNHO01000010">
    <property type="protein sequence ID" value="TYP55421.1"/>
    <property type="molecule type" value="Genomic_DNA"/>
</dbReference>
<dbReference type="PANTHER" id="PTHR36512:SF3">
    <property type="entry name" value="BLR5678 PROTEIN"/>
    <property type="match status" value="1"/>
</dbReference>
<dbReference type="Pfam" id="PF03576">
    <property type="entry name" value="Peptidase_S58"/>
    <property type="match status" value="1"/>
</dbReference>
<reference evidence="2 3" key="1">
    <citation type="submission" date="2019-07" db="EMBL/GenBank/DDBJ databases">
        <title>Genomic Encyclopedia of Type Strains, Phase I: the one thousand microbial genomes (KMG-I) project.</title>
        <authorList>
            <person name="Kyrpides N."/>
        </authorList>
    </citation>
    <scope>NUCLEOTIDE SEQUENCE [LARGE SCALE GENOMIC DNA]</scope>
    <source>
        <strain evidence="2 3">DSM 16647</strain>
    </source>
</reference>
<dbReference type="PANTHER" id="PTHR36512">
    <property type="entry name" value="D-AMINOPEPTIDASE"/>
    <property type="match status" value="1"/>
</dbReference>
<keyword evidence="3" id="KW-1185">Reference proteome</keyword>
<keyword evidence="2" id="KW-0645">Protease</keyword>
<organism evidence="2 3">
    <name type="scientific">Thermosediminibacter litoriperuensis</name>
    <dbReference type="NCBI Taxonomy" id="291989"/>
    <lineage>
        <taxon>Bacteria</taxon>
        <taxon>Bacillati</taxon>
        <taxon>Bacillota</taxon>
        <taxon>Clostridia</taxon>
        <taxon>Thermosediminibacterales</taxon>
        <taxon>Thermosediminibacteraceae</taxon>
        <taxon>Thermosediminibacter</taxon>
    </lineage>
</organism>
<dbReference type="InterPro" id="IPR016117">
    <property type="entry name" value="ArgJ-like_dom_sf"/>
</dbReference>
<protein>
    <submittedName>
        <fullName evidence="2">D-aminopeptidase</fullName>
    </submittedName>
</protein>
<comment type="similarity">
    <text evidence="1">Belongs to the peptidase S58 family.</text>
</comment>
<comment type="caution">
    <text evidence="2">The sequence shown here is derived from an EMBL/GenBank/DDBJ whole genome shotgun (WGS) entry which is preliminary data.</text>
</comment>
<proteinExistence type="inferred from homology"/>
<gene>
    <name evidence="2" type="ORF">LZ11_01136</name>
</gene>
<dbReference type="InterPro" id="IPR005321">
    <property type="entry name" value="Peptidase_S58_DmpA"/>
</dbReference>
<dbReference type="AlphaFoldDB" id="A0A5S5ASK0"/>
<evidence type="ECO:0000313" key="3">
    <source>
        <dbReference type="Proteomes" id="UP000322294"/>
    </source>
</evidence>
<dbReference type="CDD" id="cd02253">
    <property type="entry name" value="DmpA"/>
    <property type="match status" value="1"/>
</dbReference>
<dbReference type="SUPFAM" id="SSF56266">
    <property type="entry name" value="DmpA/ArgJ-like"/>
    <property type="match status" value="1"/>
</dbReference>
<keyword evidence="2" id="KW-0378">Hydrolase</keyword>
<evidence type="ECO:0000313" key="2">
    <source>
        <dbReference type="EMBL" id="TYP55421.1"/>
    </source>
</evidence>
<accession>A0A5S5ASK0</accession>
<dbReference type="RefSeq" id="WP_187695056.1">
    <property type="nucleotide sequence ID" value="NZ_VNHO01000010.1"/>
</dbReference>
<dbReference type="GO" id="GO:0004177">
    <property type="term" value="F:aminopeptidase activity"/>
    <property type="evidence" value="ECO:0007669"/>
    <property type="project" value="UniProtKB-KW"/>
</dbReference>
<keyword evidence="2" id="KW-0031">Aminopeptidase</keyword>